<dbReference type="EMBL" id="AB172783">
    <property type="protein sequence ID" value="BAE89845.1"/>
    <property type="molecule type" value="mRNA"/>
</dbReference>
<evidence type="ECO:0000313" key="1">
    <source>
        <dbReference type="EMBL" id="BAE89845.1"/>
    </source>
</evidence>
<proteinExistence type="evidence at transcript level"/>
<accession>I7GIG0</accession>
<organism evidence="1">
    <name type="scientific">Macaca fascicularis</name>
    <name type="common">Crab-eating macaque</name>
    <name type="synonym">Cynomolgus monkey</name>
    <dbReference type="NCBI Taxonomy" id="9541"/>
    <lineage>
        <taxon>Eukaryota</taxon>
        <taxon>Metazoa</taxon>
        <taxon>Chordata</taxon>
        <taxon>Craniata</taxon>
        <taxon>Vertebrata</taxon>
        <taxon>Euteleostomi</taxon>
        <taxon>Mammalia</taxon>
        <taxon>Eutheria</taxon>
        <taxon>Euarchontoglires</taxon>
        <taxon>Primates</taxon>
        <taxon>Haplorrhini</taxon>
        <taxon>Catarrhini</taxon>
        <taxon>Cercopithecidae</taxon>
        <taxon>Cercopithecinae</taxon>
        <taxon>Macaca</taxon>
    </lineage>
</organism>
<reference evidence="1" key="1">
    <citation type="journal article" date="2007" name="PLoS Biol.">
        <title>Rate of evolution in brain-expressed genes in humans and other primates.</title>
        <authorList>
            <person name="Wang H.-Y."/>
            <person name="Chien H.-C."/>
            <person name="Osada N."/>
            <person name="Hashimoto K."/>
            <person name="Sugano S."/>
            <person name="Gojobori T."/>
            <person name="Chou C.-K."/>
            <person name="Tsai S.-F."/>
            <person name="Wu C.-I."/>
            <person name="Shen C.-K.J."/>
        </authorList>
    </citation>
    <scope>NUCLEOTIDE SEQUENCE</scope>
</reference>
<protein>
    <submittedName>
        <fullName evidence="1">Macaca fascicularis brain cDNA clone: QflA-19541, similar to human mannosidase, endo-alpha (MANEA), mRNA, RefSeq: NM_024641.2</fullName>
    </submittedName>
</protein>
<name>I7GIG0_MACFA</name>
<sequence>MSYLILFYDIPYFIKVLLEKYLPQRSFLCMLCI</sequence>
<dbReference type="AlphaFoldDB" id="I7GIG0"/>